<keyword evidence="3" id="KW-1185">Reference proteome</keyword>
<evidence type="ECO:0000313" key="3">
    <source>
        <dbReference type="Proteomes" id="UP001597353"/>
    </source>
</evidence>
<feature type="transmembrane region" description="Helical" evidence="1">
    <location>
        <begin position="30"/>
        <end position="49"/>
    </location>
</feature>
<keyword evidence="1" id="KW-0812">Transmembrane</keyword>
<feature type="transmembrane region" description="Helical" evidence="1">
    <location>
        <begin position="6"/>
        <end position="23"/>
    </location>
</feature>
<accession>A0ABW4S1E6</accession>
<name>A0ABW4S1E6_9RHOB</name>
<keyword evidence="1" id="KW-0472">Membrane</keyword>
<proteinExistence type="predicted"/>
<evidence type="ECO:0000313" key="2">
    <source>
        <dbReference type="EMBL" id="MFD1911429.1"/>
    </source>
</evidence>
<comment type="caution">
    <text evidence="2">The sequence shown here is derived from an EMBL/GenBank/DDBJ whole genome shotgun (WGS) entry which is preliminary data.</text>
</comment>
<dbReference type="RefSeq" id="WP_390259759.1">
    <property type="nucleotide sequence ID" value="NZ_JBHUGH010000003.1"/>
</dbReference>
<sequence length="174" mass="19051">MLLELVATIAMGFAAAGIVLLLNKLMRGRLPRWIMPAAAGLSMIGYVVWSEYSWLSRMSASFPQGVEVVAVNAEQSFYRPWTYIWPLTNRLVAVDTRMNRRNEALPDLVMTRIVLRGRWQPGADIPVIYDCAGHRRAEMTSDVALAADGTPVGADWATVGPDDPALRTACGGGM</sequence>
<keyword evidence="1" id="KW-1133">Transmembrane helix</keyword>
<dbReference type="EMBL" id="JBHUGH010000003">
    <property type="protein sequence ID" value="MFD1911429.1"/>
    <property type="molecule type" value="Genomic_DNA"/>
</dbReference>
<protein>
    <submittedName>
        <fullName evidence="2">Uncharacterized protein</fullName>
    </submittedName>
</protein>
<dbReference type="Proteomes" id="UP001597353">
    <property type="component" value="Unassembled WGS sequence"/>
</dbReference>
<gene>
    <name evidence="2" type="ORF">ACFSGJ_04285</name>
</gene>
<reference evidence="3" key="1">
    <citation type="journal article" date="2019" name="Int. J. Syst. Evol. Microbiol.">
        <title>The Global Catalogue of Microorganisms (GCM) 10K type strain sequencing project: providing services to taxonomists for standard genome sequencing and annotation.</title>
        <authorList>
            <consortium name="The Broad Institute Genomics Platform"/>
            <consortium name="The Broad Institute Genome Sequencing Center for Infectious Disease"/>
            <person name="Wu L."/>
            <person name="Ma J."/>
        </authorList>
    </citation>
    <scope>NUCLEOTIDE SEQUENCE [LARGE SCALE GENOMIC DNA]</scope>
    <source>
        <strain evidence="3">CGMCC 4.7242</strain>
    </source>
</reference>
<evidence type="ECO:0000256" key="1">
    <source>
        <dbReference type="SAM" id="Phobius"/>
    </source>
</evidence>
<organism evidence="2 3">
    <name type="scientific">Halodurantibacterium flavum</name>
    <dbReference type="NCBI Taxonomy" id="1382802"/>
    <lineage>
        <taxon>Bacteria</taxon>
        <taxon>Pseudomonadati</taxon>
        <taxon>Pseudomonadota</taxon>
        <taxon>Alphaproteobacteria</taxon>
        <taxon>Rhodobacterales</taxon>
        <taxon>Paracoccaceae</taxon>
        <taxon>Halodurantibacterium</taxon>
    </lineage>
</organism>